<gene>
    <name evidence="5" type="ORF">IE077_003699</name>
</gene>
<evidence type="ECO:0000313" key="5">
    <source>
        <dbReference type="EMBL" id="KAF8822476.1"/>
    </source>
</evidence>
<feature type="repeat" description="WD" evidence="4">
    <location>
        <begin position="8"/>
        <end position="49"/>
    </location>
</feature>
<dbReference type="InterPro" id="IPR020472">
    <property type="entry name" value="WD40_PAC1"/>
</dbReference>
<dbReference type="Proteomes" id="UP000823046">
    <property type="component" value="Unassembled WGS sequence"/>
</dbReference>
<comment type="similarity">
    <text evidence="3">Belongs to the WD repeat CIA1 family.</text>
</comment>
<feature type="repeat" description="WD" evidence="4">
    <location>
        <begin position="126"/>
        <end position="156"/>
    </location>
</feature>
<dbReference type="PROSITE" id="PS51257">
    <property type="entry name" value="PROKAR_LIPOPROTEIN"/>
    <property type="match status" value="1"/>
</dbReference>
<organism evidence="5 6">
    <name type="scientific">Cardiosporidium cionae</name>
    <dbReference type="NCBI Taxonomy" id="476202"/>
    <lineage>
        <taxon>Eukaryota</taxon>
        <taxon>Sar</taxon>
        <taxon>Alveolata</taxon>
        <taxon>Apicomplexa</taxon>
        <taxon>Aconoidasida</taxon>
        <taxon>Nephromycida</taxon>
        <taxon>Cardiosporidium</taxon>
    </lineage>
</organism>
<evidence type="ECO:0000256" key="1">
    <source>
        <dbReference type="ARBA" id="ARBA00022574"/>
    </source>
</evidence>
<proteinExistence type="inferred from homology"/>
<accession>A0ABQ7JES5</accession>
<protein>
    <recommendedName>
        <fullName evidence="3">Probable cytosolic iron-sulfur protein assembly protein CIAO1 homolog</fullName>
    </recommendedName>
</protein>
<feature type="repeat" description="WD" evidence="4">
    <location>
        <begin position="80"/>
        <end position="111"/>
    </location>
</feature>
<keyword evidence="2" id="KW-0677">Repeat</keyword>
<dbReference type="CDD" id="cd00200">
    <property type="entry name" value="WD40"/>
    <property type="match status" value="1"/>
</dbReference>
<feature type="repeat" description="WD" evidence="4">
    <location>
        <begin position="184"/>
        <end position="208"/>
    </location>
</feature>
<reference evidence="5 6" key="1">
    <citation type="journal article" date="2020" name="bioRxiv">
        <title>Metabolic contributions of an alphaproteobacterial endosymbiont in the apicomplexan Cardiosporidium cionae.</title>
        <authorList>
            <person name="Hunter E.S."/>
            <person name="Paight C.J."/>
            <person name="Lane C.E."/>
        </authorList>
    </citation>
    <scope>NUCLEOTIDE SEQUENCE [LARGE SCALE GENOMIC DNA]</scope>
    <source>
        <strain evidence="5">ESH_2018</strain>
    </source>
</reference>
<dbReference type="PROSITE" id="PS50082">
    <property type="entry name" value="WD_REPEATS_2"/>
    <property type="match status" value="6"/>
</dbReference>
<keyword evidence="1 4" id="KW-0853">WD repeat</keyword>
<dbReference type="InterPro" id="IPR001680">
    <property type="entry name" value="WD40_rpt"/>
</dbReference>
<comment type="caution">
    <text evidence="5">The sequence shown here is derived from an EMBL/GenBank/DDBJ whole genome shotgun (WGS) entry which is preliminary data.</text>
</comment>
<evidence type="ECO:0000256" key="3">
    <source>
        <dbReference type="HAMAP-Rule" id="MF_03037"/>
    </source>
</evidence>
<evidence type="ECO:0000313" key="6">
    <source>
        <dbReference type="Proteomes" id="UP000823046"/>
    </source>
</evidence>
<dbReference type="PRINTS" id="PR00320">
    <property type="entry name" value="GPROTEINBRPT"/>
</dbReference>
<dbReference type="PROSITE" id="PS50294">
    <property type="entry name" value="WD_REPEATS_REGION"/>
    <property type="match status" value="5"/>
</dbReference>
<feature type="repeat" description="WD" evidence="4">
    <location>
        <begin position="221"/>
        <end position="249"/>
    </location>
</feature>
<dbReference type="Pfam" id="PF00400">
    <property type="entry name" value="WD40"/>
    <property type="match status" value="7"/>
</dbReference>
<dbReference type="Gene3D" id="2.130.10.10">
    <property type="entry name" value="YVTN repeat-like/Quinoprotein amine dehydrogenase"/>
    <property type="match status" value="3"/>
</dbReference>
<dbReference type="InterPro" id="IPR036322">
    <property type="entry name" value="WD40_repeat_dom_sf"/>
</dbReference>
<sequence>MLRRVITFEGHRDRIWCVAWHPILPLLASCSTDKSIRLWDIPSSFTTTLDQPSTIEPSCTSKVQPCLPIVCSSCHACFGEDVHSRTIRSIAWSADGRRLAAASFDATISVWMISDTTNTWVCVYKIEGHENEVKSVSWHPSSTLIASSSRDKTVWIHESLKTDSQELIPEYSESEFFCAAVLDVKIVRWHPSEDIIVSGSYDDTIRIWGRVEDDWGHLQTLMGHESTVWGISFNKEGTKFASCSDDKTIFSLENYVLSSSSLGDKHSWNQQHQSATGLLTGKPIVLPPAVTGVFREALLRHLEQSPESQNTSVDGWRCESTLQGFHQRAIYYVDWHPNKNLIATGCGDNGLRIFSQRGNDLGDSNWDLVAHVKNAHTSDLNCVTWKPHAEGNGSHLIATAGDDNFIHIWQYDASDID</sequence>
<dbReference type="PANTHER" id="PTHR19920:SF0">
    <property type="entry name" value="CYTOSOLIC IRON-SULFUR PROTEIN ASSEMBLY PROTEIN CIAO1-RELATED"/>
    <property type="match status" value="1"/>
</dbReference>
<dbReference type="PANTHER" id="PTHR19920">
    <property type="entry name" value="WD40 PROTEIN CIAO1"/>
    <property type="match status" value="1"/>
</dbReference>
<dbReference type="EMBL" id="JADAQX010000051">
    <property type="protein sequence ID" value="KAF8822476.1"/>
    <property type="molecule type" value="Genomic_DNA"/>
</dbReference>
<dbReference type="PROSITE" id="PS00678">
    <property type="entry name" value="WD_REPEATS_1"/>
    <property type="match status" value="1"/>
</dbReference>
<evidence type="ECO:0000256" key="4">
    <source>
        <dbReference type="PROSITE-ProRule" id="PRU00221"/>
    </source>
</evidence>
<dbReference type="SUPFAM" id="SSF50978">
    <property type="entry name" value="WD40 repeat-like"/>
    <property type="match status" value="1"/>
</dbReference>
<dbReference type="HAMAP" id="MF_03037">
    <property type="entry name" value="ciao1"/>
    <property type="match status" value="1"/>
</dbReference>
<keyword evidence="6" id="KW-1185">Reference proteome</keyword>
<dbReference type="InterPro" id="IPR019775">
    <property type="entry name" value="WD40_repeat_CS"/>
</dbReference>
<dbReference type="SMART" id="SM00320">
    <property type="entry name" value="WD40"/>
    <property type="match status" value="7"/>
</dbReference>
<dbReference type="InterPro" id="IPR028608">
    <property type="entry name" value="CIAO1/Cia1"/>
</dbReference>
<dbReference type="InterPro" id="IPR015943">
    <property type="entry name" value="WD40/YVTN_repeat-like_dom_sf"/>
</dbReference>
<feature type="repeat" description="WD" evidence="4">
    <location>
        <begin position="373"/>
        <end position="417"/>
    </location>
</feature>
<evidence type="ECO:0000256" key="2">
    <source>
        <dbReference type="ARBA" id="ARBA00022737"/>
    </source>
</evidence>
<comment type="function">
    <text evidence="3">Essential component of the cytosolic iron-sulfur (Fe/S) protein assembly machinery. Required for the maturation of extramitochondrial Fe/S proteins.</text>
</comment>
<name>A0ABQ7JES5_9APIC</name>